<dbReference type="EMBL" id="RHIB01000001">
    <property type="protein sequence ID" value="RNA69499.1"/>
    <property type="molecule type" value="Genomic_DNA"/>
</dbReference>
<dbReference type="InterPro" id="IPR015424">
    <property type="entry name" value="PyrdxlP-dep_Trfase"/>
</dbReference>
<name>A0A3M7TW52_9BACI</name>
<dbReference type="SUPFAM" id="SSF53383">
    <property type="entry name" value="PLP-dependent transferases"/>
    <property type="match status" value="1"/>
</dbReference>
<proteinExistence type="predicted"/>
<dbReference type="InterPro" id="IPR015421">
    <property type="entry name" value="PyrdxlP-dep_Trfase_major"/>
</dbReference>
<evidence type="ECO:0000313" key="2">
    <source>
        <dbReference type="Proteomes" id="UP000278746"/>
    </source>
</evidence>
<dbReference type="OrthoDB" id="9764766at2"/>
<comment type="caution">
    <text evidence="1">The sequence shown here is derived from an EMBL/GenBank/DDBJ whole genome shotgun (WGS) entry which is preliminary data.</text>
</comment>
<dbReference type="Proteomes" id="UP000278746">
    <property type="component" value="Unassembled WGS sequence"/>
</dbReference>
<organism evidence="1 2">
    <name type="scientific">Alteribacter keqinensis</name>
    <dbReference type="NCBI Taxonomy" id="2483800"/>
    <lineage>
        <taxon>Bacteria</taxon>
        <taxon>Bacillati</taxon>
        <taxon>Bacillota</taxon>
        <taxon>Bacilli</taxon>
        <taxon>Bacillales</taxon>
        <taxon>Bacillaceae</taxon>
        <taxon>Alteribacter</taxon>
    </lineage>
</organism>
<gene>
    <name evidence="1" type="ORF">EBO34_06070</name>
</gene>
<dbReference type="AlphaFoldDB" id="A0A3M7TW52"/>
<accession>A0A3M7TW52</accession>
<dbReference type="PANTHER" id="PTHR46658:SF1">
    <property type="entry name" value="CYS OR MET METABOLISM PYRIDOXAL-PHOSPHATE-DEPENDENT ENZYME"/>
    <property type="match status" value="1"/>
</dbReference>
<dbReference type="PANTHER" id="PTHR46658">
    <property type="entry name" value="CYS OR MET METABOLISM PYRIDOXAL-PHOSPHATE-DEPENDENT ENZYME"/>
    <property type="match status" value="1"/>
</dbReference>
<dbReference type="InterPro" id="IPR009651">
    <property type="entry name" value="Met_g_lyase_put"/>
</dbReference>
<dbReference type="Gene3D" id="3.90.1150.60">
    <property type="entry name" value="Methioning gamme-lyase, C-terminal domain"/>
    <property type="match status" value="1"/>
</dbReference>
<sequence length="431" mass="46924">MDTYNKENHKAIKRLSDNAIKELRPHFLKRDEISEGNQRKVMASFKKHQISDFHFHGSTGYGYDDTGRDTLEKVYADVFGAEAGLVRPQIVSGTHAISTALFGVLRPGDELLYITGDPYDTLEEVIGLRGEASGSLKDFGITYASVALKEGKTDPEKIKSSITKKTKVIGIQRSCGYADRPSFFVEEIKAMIDLVKDINPDLVVFVDNCYGEFVETIEPCNVGADLMAGSLIKNPGGGIVKTGGYLVGRTDLIDQCANRLAAPGIGSEGGASLYSLLEMYQGFFLAPHVVNQAVKGAMFTSKLLEEAGMVTTPHWTEERTDLIQSVTFPNREMMVAFCQAIQGASPVDAHVMPQPSYMPGYADDVIMAAGTFIQGASIELSADGPLRAPYRAYVQGGLTFEHVKIGVSEALLSLMEQNLLTLNDKKTINGQ</sequence>
<protein>
    <submittedName>
        <fullName evidence="1">Methionine gamma-lyase family protein</fullName>
    </submittedName>
</protein>
<evidence type="ECO:0000313" key="1">
    <source>
        <dbReference type="EMBL" id="RNA69499.1"/>
    </source>
</evidence>
<dbReference type="Gene3D" id="3.40.640.10">
    <property type="entry name" value="Type I PLP-dependent aspartate aminotransferase-like (Major domain)"/>
    <property type="match status" value="1"/>
</dbReference>
<reference evidence="1 2" key="1">
    <citation type="submission" date="2018-10" db="EMBL/GenBank/DDBJ databases">
        <title>Bacillus Keqinensis sp. nov., a moderately halophilic bacterium isolated from a saline-alkaline lake.</title>
        <authorList>
            <person name="Wang H."/>
        </authorList>
    </citation>
    <scope>NUCLEOTIDE SEQUENCE [LARGE SCALE GENOMIC DNA]</scope>
    <source>
        <strain evidence="1 2">KQ-3</strain>
    </source>
</reference>
<dbReference type="Pfam" id="PF06838">
    <property type="entry name" value="Met_gamma_lyase"/>
    <property type="match status" value="1"/>
</dbReference>
<dbReference type="RefSeq" id="WP_122897018.1">
    <property type="nucleotide sequence ID" value="NZ_RHIB01000001.1"/>
</dbReference>
<keyword evidence="1" id="KW-0456">Lyase</keyword>
<dbReference type="GO" id="GO:0016829">
    <property type="term" value="F:lyase activity"/>
    <property type="evidence" value="ECO:0007669"/>
    <property type="project" value="UniProtKB-KW"/>
</dbReference>
<keyword evidence="2" id="KW-1185">Reference proteome</keyword>